<dbReference type="GO" id="GO:0003924">
    <property type="term" value="F:GTPase activity"/>
    <property type="evidence" value="ECO:0007669"/>
    <property type="project" value="InterPro"/>
</dbReference>
<dbReference type="InterPro" id="IPR001806">
    <property type="entry name" value="Small_GTPase"/>
</dbReference>
<dbReference type="Pfam" id="PF00071">
    <property type="entry name" value="Ras"/>
    <property type="match status" value="1"/>
</dbReference>
<proteinExistence type="predicted"/>
<gene>
    <name evidence="1" type="ORF">SADUNF_Sadunf04G0158600</name>
</gene>
<name>A0A835KCE3_9ROSI</name>
<dbReference type="InterPro" id="IPR027417">
    <property type="entry name" value="P-loop_NTPase"/>
</dbReference>
<dbReference type="OrthoDB" id="9989112at2759"/>
<dbReference type="Proteomes" id="UP000657918">
    <property type="component" value="Chromosome 4"/>
</dbReference>
<sequence length="93" mass="10633">MNLDFVLHGDKAIPKANRLSPCLQPYLYTLMEIQSGGRARVEKSYLLSKFTGKRFHPVHDLTTGVDVGARKFTIHGRLIKLQIWDTFILVNVH</sequence>
<dbReference type="GO" id="GO:0005525">
    <property type="term" value="F:GTP binding"/>
    <property type="evidence" value="ECO:0007669"/>
    <property type="project" value="InterPro"/>
</dbReference>
<reference evidence="1 2" key="1">
    <citation type="submission" date="2020-10" db="EMBL/GenBank/DDBJ databases">
        <title>Plant Genome Project.</title>
        <authorList>
            <person name="Zhang R.-G."/>
        </authorList>
    </citation>
    <scope>NUCLEOTIDE SEQUENCE [LARGE SCALE GENOMIC DNA]</scope>
    <source>
        <strain evidence="1">FAFU-HL-1</strain>
        <tissue evidence="1">Leaf</tissue>
    </source>
</reference>
<organism evidence="1 2">
    <name type="scientific">Salix dunnii</name>
    <dbReference type="NCBI Taxonomy" id="1413687"/>
    <lineage>
        <taxon>Eukaryota</taxon>
        <taxon>Viridiplantae</taxon>
        <taxon>Streptophyta</taxon>
        <taxon>Embryophyta</taxon>
        <taxon>Tracheophyta</taxon>
        <taxon>Spermatophyta</taxon>
        <taxon>Magnoliopsida</taxon>
        <taxon>eudicotyledons</taxon>
        <taxon>Gunneridae</taxon>
        <taxon>Pentapetalae</taxon>
        <taxon>rosids</taxon>
        <taxon>fabids</taxon>
        <taxon>Malpighiales</taxon>
        <taxon>Salicaceae</taxon>
        <taxon>Saliceae</taxon>
        <taxon>Salix</taxon>
    </lineage>
</organism>
<keyword evidence="2" id="KW-1185">Reference proteome</keyword>
<dbReference type="SUPFAM" id="SSF52540">
    <property type="entry name" value="P-loop containing nucleoside triphosphate hydrolases"/>
    <property type="match status" value="1"/>
</dbReference>
<accession>A0A835KCE3</accession>
<dbReference type="AlphaFoldDB" id="A0A835KCE3"/>
<comment type="caution">
    <text evidence="1">The sequence shown here is derived from an EMBL/GenBank/DDBJ whole genome shotgun (WGS) entry which is preliminary data.</text>
</comment>
<evidence type="ECO:0000313" key="2">
    <source>
        <dbReference type="Proteomes" id="UP000657918"/>
    </source>
</evidence>
<dbReference type="Gene3D" id="3.40.50.300">
    <property type="entry name" value="P-loop containing nucleotide triphosphate hydrolases"/>
    <property type="match status" value="1"/>
</dbReference>
<dbReference type="EMBL" id="JADGMS010000004">
    <property type="protein sequence ID" value="KAF9684822.1"/>
    <property type="molecule type" value="Genomic_DNA"/>
</dbReference>
<evidence type="ECO:0000313" key="1">
    <source>
        <dbReference type="EMBL" id="KAF9684822.1"/>
    </source>
</evidence>
<protein>
    <submittedName>
        <fullName evidence="1">Uncharacterized protein</fullName>
    </submittedName>
</protein>